<dbReference type="AlphaFoldDB" id="A0A8X6R6R4"/>
<reference evidence="1" key="1">
    <citation type="submission" date="2020-08" db="EMBL/GenBank/DDBJ databases">
        <title>Multicomponent nature underlies the extraordinary mechanical properties of spider dragline silk.</title>
        <authorList>
            <person name="Kono N."/>
            <person name="Nakamura H."/>
            <person name="Mori M."/>
            <person name="Yoshida Y."/>
            <person name="Ohtoshi R."/>
            <person name="Malay A.D."/>
            <person name="Moran D.A.P."/>
            <person name="Tomita M."/>
            <person name="Numata K."/>
            <person name="Arakawa K."/>
        </authorList>
    </citation>
    <scope>NUCLEOTIDE SEQUENCE</scope>
</reference>
<keyword evidence="2" id="KW-1185">Reference proteome</keyword>
<evidence type="ECO:0008006" key="3">
    <source>
        <dbReference type="Google" id="ProtNLM"/>
    </source>
</evidence>
<dbReference type="EMBL" id="BMAU01021068">
    <property type="protein sequence ID" value="GFX89150.1"/>
    <property type="molecule type" value="Genomic_DNA"/>
</dbReference>
<name>A0A8X6R6R4_TRICX</name>
<protein>
    <recommendedName>
        <fullName evidence="3">Mos1 transposase HTH domain-containing protein</fullName>
    </recommendedName>
</protein>
<gene>
    <name evidence="1" type="primary">NCL1_47301</name>
    <name evidence="1" type="ORF">TNCV_20461</name>
</gene>
<sequence>MIIGKSIIARSDVLLTRLIIRNVRSGHVESTRKEMVFLCGNWFVNNQADDENPSKCEVHTVIRFLHAKVQQPADIHKEIVSVYGNIMNRQNVTKLCRHFSEGRTDVNDEQRTGWSSVISNASENGGSNSCELTSQIERIASDQ</sequence>
<comment type="caution">
    <text evidence="1">The sequence shown here is derived from an EMBL/GenBank/DDBJ whole genome shotgun (WGS) entry which is preliminary data.</text>
</comment>
<proteinExistence type="predicted"/>
<evidence type="ECO:0000313" key="1">
    <source>
        <dbReference type="EMBL" id="GFX89150.1"/>
    </source>
</evidence>
<accession>A0A8X6R6R4</accession>
<organism evidence="1 2">
    <name type="scientific">Trichonephila clavipes</name>
    <name type="common">Golden silk orbweaver</name>
    <name type="synonym">Nephila clavipes</name>
    <dbReference type="NCBI Taxonomy" id="2585209"/>
    <lineage>
        <taxon>Eukaryota</taxon>
        <taxon>Metazoa</taxon>
        <taxon>Ecdysozoa</taxon>
        <taxon>Arthropoda</taxon>
        <taxon>Chelicerata</taxon>
        <taxon>Arachnida</taxon>
        <taxon>Araneae</taxon>
        <taxon>Araneomorphae</taxon>
        <taxon>Entelegynae</taxon>
        <taxon>Araneoidea</taxon>
        <taxon>Nephilidae</taxon>
        <taxon>Trichonephila</taxon>
    </lineage>
</organism>
<evidence type="ECO:0000313" key="2">
    <source>
        <dbReference type="Proteomes" id="UP000887159"/>
    </source>
</evidence>
<dbReference type="Proteomes" id="UP000887159">
    <property type="component" value="Unassembled WGS sequence"/>
</dbReference>